<feature type="region of interest" description="Disordered" evidence="1">
    <location>
        <begin position="368"/>
        <end position="416"/>
    </location>
</feature>
<gene>
    <name evidence="3" type="ORF">OSTQU699_LOCUS4994</name>
</gene>
<feature type="domain" description="Fungal lipase-type" evidence="2">
    <location>
        <begin position="18"/>
        <end position="119"/>
    </location>
</feature>
<dbReference type="CDD" id="cd00519">
    <property type="entry name" value="Lipase_3"/>
    <property type="match status" value="1"/>
</dbReference>
<dbReference type="InterPro" id="IPR029058">
    <property type="entry name" value="AB_hydrolase_fold"/>
</dbReference>
<reference evidence="3" key="1">
    <citation type="submission" date="2020-12" db="EMBL/GenBank/DDBJ databases">
        <authorList>
            <person name="Iha C."/>
        </authorList>
    </citation>
    <scope>NUCLEOTIDE SEQUENCE</scope>
</reference>
<dbReference type="PANTHER" id="PTHR46023">
    <property type="entry name" value="LIPASE CLASS 3 PROTEIN-LIKE"/>
    <property type="match status" value="1"/>
</dbReference>
<evidence type="ECO:0000259" key="2">
    <source>
        <dbReference type="Pfam" id="PF01764"/>
    </source>
</evidence>
<organism evidence="3 4">
    <name type="scientific">Ostreobium quekettii</name>
    <dbReference type="NCBI Taxonomy" id="121088"/>
    <lineage>
        <taxon>Eukaryota</taxon>
        <taxon>Viridiplantae</taxon>
        <taxon>Chlorophyta</taxon>
        <taxon>core chlorophytes</taxon>
        <taxon>Ulvophyceae</taxon>
        <taxon>TCBD clade</taxon>
        <taxon>Bryopsidales</taxon>
        <taxon>Ostreobineae</taxon>
        <taxon>Ostreobiaceae</taxon>
        <taxon>Ostreobium</taxon>
    </lineage>
</organism>
<dbReference type="AlphaFoldDB" id="A0A8S1IY25"/>
<dbReference type="EMBL" id="CAJHUC010001078">
    <property type="protein sequence ID" value="CAD7699635.1"/>
    <property type="molecule type" value="Genomic_DNA"/>
</dbReference>
<evidence type="ECO:0000256" key="1">
    <source>
        <dbReference type="SAM" id="MobiDB-lite"/>
    </source>
</evidence>
<dbReference type="InterPro" id="IPR002921">
    <property type="entry name" value="Fungal_lipase-type"/>
</dbReference>
<dbReference type="SUPFAM" id="SSF53474">
    <property type="entry name" value="alpha/beta-Hydrolases"/>
    <property type="match status" value="1"/>
</dbReference>
<evidence type="ECO:0000313" key="4">
    <source>
        <dbReference type="Proteomes" id="UP000708148"/>
    </source>
</evidence>
<name>A0A8S1IY25_9CHLO</name>
<keyword evidence="4" id="KW-1185">Reference proteome</keyword>
<evidence type="ECO:0000313" key="3">
    <source>
        <dbReference type="EMBL" id="CAD7699635.1"/>
    </source>
</evidence>
<proteinExistence type="predicted"/>
<dbReference type="GO" id="GO:0006629">
    <property type="term" value="P:lipid metabolic process"/>
    <property type="evidence" value="ECO:0007669"/>
    <property type="project" value="InterPro"/>
</dbReference>
<feature type="region of interest" description="Disordered" evidence="1">
    <location>
        <begin position="188"/>
        <end position="249"/>
    </location>
</feature>
<protein>
    <recommendedName>
        <fullName evidence="2">Fungal lipase-type domain-containing protein</fullName>
    </recommendedName>
</protein>
<sequence length="621" mass="65461">MSGATKPHHVVDQNGVVLGYSHFGMLAAARWILKEASPMIKDAMEANPGYALRITGHSMGGGAAAMLTMMIREQHPEFGDVECTVFACPGCMTLEIAKSCSAYVTSYIYGTDLVPTMSPGSLDQLKEEVAASSWASAFQRDMRSSRVVQAVEGSIRGVVHMASSWTSRSWESASWGVRSCYAARCTGPRHKPDQTGGQGDEGQALWDGPSSGENPPNNCAGQFTSGDQPAQAPEQPNQSIQEAATASATTNDASRAGLVHLSSLTATSSCDDGDCLDTASPMKIENCSAAMADVNQGCDDPPDLGNSERYGIAEGAATEQAAQSTTTYQYLSSGVSRFGDRLQKTGGMVARYSSSLWTSVLAPQRASKDPMLQSAAEEGASSVPLLDGGKGTSPEGSSFAEVENLDTGDEMEPAEEEGVFDGRTIQGTESQDASASSGSIADMQSRRQLYPAGRLLHLVPAYILNAESRSDEECGELGEGVLREMGACLAGGNIDHGRFGAATSGVNGATASSSGQHWARGGGKDHCELPVSVLTNSDGDEVAEEQNRSEGDLNGGHGDPGTSEEGPEEEGGEHVLFLDVPQESYGRMRMCRSMLMDHFVPRYMAAFESMIQRLNRASSDG</sequence>
<feature type="compositionally biased region" description="Acidic residues" evidence="1">
    <location>
        <begin position="403"/>
        <end position="416"/>
    </location>
</feature>
<feature type="compositionally biased region" description="Polar residues" evidence="1">
    <location>
        <begin position="211"/>
        <end position="242"/>
    </location>
</feature>
<comment type="caution">
    <text evidence="3">The sequence shown here is derived from an EMBL/GenBank/DDBJ whole genome shotgun (WGS) entry which is preliminary data.</text>
</comment>
<feature type="region of interest" description="Disordered" evidence="1">
    <location>
        <begin position="539"/>
        <end position="574"/>
    </location>
</feature>
<accession>A0A8S1IY25</accession>
<dbReference type="Gene3D" id="3.40.50.1820">
    <property type="entry name" value="alpha/beta hydrolase"/>
    <property type="match status" value="1"/>
</dbReference>
<dbReference type="OrthoDB" id="438440at2759"/>
<dbReference type="Pfam" id="PF01764">
    <property type="entry name" value="Lipase_3"/>
    <property type="match status" value="1"/>
</dbReference>
<dbReference type="Proteomes" id="UP000708148">
    <property type="component" value="Unassembled WGS sequence"/>
</dbReference>
<dbReference type="PANTHER" id="PTHR46023:SF6">
    <property type="entry name" value="LIPASE CLASS 3 FAMILY PROTEIN"/>
    <property type="match status" value="1"/>
</dbReference>